<dbReference type="Gene3D" id="3.30.1330.60">
    <property type="entry name" value="OmpA-like domain"/>
    <property type="match status" value="1"/>
</dbReference>
<comment type="subcellular location">
    <subcellularLocation>
        <location evidence="1">Cell outer membrane</location>
    </subcellularLocation>
</comment>
<reference evidence="6 7" key="1">
    <citation type="submission" date="2016-11" db="EMBL/GenBank/DDBJ databases">
        <authorList>
            <person name="Jaros S."/>
            <person name="Januszkiewicz K."/>
            <person name="Wedrychowicz H."/>
        </authorList>
    </citation>
    <scope>NUCLEOTIDE SEQUENCE [LARGE SCALE GENOMIC DNA]</scope>
    <source>
        <strain evidence="6 7">DSM 24574</strain>
    </source>
</reference>
<dbReference type="Proteomes" id="UP000184212">
    <property type="component" value="Unassembled WGS sequence"/>
</dbReference>
<feature type="domain" description="OmpA-like" evidence="5">
    <location>
        <begin position="474"/>
        <end position="589"/>
    </location>
</feature>
<keyword evidence="3" id="KW-0998">Cell outer membrane</keyword>
<keyword evidence="7" id="KW-1185">Reference proteome</keyword>
<dbReference type="InterPro" id="IPR050330">
    <property type="entry name" value="Bact_OuterMem_StrucFunc"/>
</dbReference>
<protein>
    <submittedName>
        <fullName evidence="6">OmpA family protein</fullName>
    </submittedName>
</protein>
<dbReference type="InterPro" id="IPR006665">
    <property type="entry name" value="OmpA-like"/>
</dbReference>
<evidence type="ECO:0000313" key="6">
    <source>
        <dbReference type="EMBL" id="SHH97178.1"/>
    </source>
</evidence>
<dbReference type="PROSITE" id="PS51123">
    <property type="entry name" value="OMPA_2"/>
    <property type="match status" value="1"/>
</dbReference>
<dbReference type="PANTHER" id="PTHR30329">
    <property type="entry name" value="STATOR ELEMENT OF FLAGELLAR MOTOR COMPLEX"/>
    <property type="match status" value="1"/>
</dbReference>
<dbReference type="InterPro" id="IPR006664">
    <property type="entry name" value="OMP_bac"/>
</dbReference>
<dbReference type="CDD" id="cd07185">
    <property type="entry name" value="OmpA_C-like"/>
    <property type="match status" value="1"/>
</dbReference>
<dbReference type="PRINTS" id="PR01021">
    <property type="entry name" value="OMPADOMAIN"/>
</dbReference>
<gene>
    <name evidence="6" type="ORF">SAMN04488109_6360</name>
</gene>
<dbReference type="RefSeq" id="WP_073142654.1">
    <property type="nucleotide sequence ID" value="NZ_FQWQ01000006.1"/>
</dbReference>
<dbReference type="SUPFAM" id="SSF103088">
    <property type="entry name" value="OmpA-like"/>
    <property type="match status" value="1"/>
</dbReference>
<dbReference type="OrthoDB" id="9763897at2"/>
<dbReference type="Pfam" id="PF00691">
    <property type="entry name" value="OmpA"/>
    <property type="match status" value="1"/>
</dbReference>
<proteinExistence type="predicted"/>
<name>A0A1M5XC84_9BACT</name>
<evidence type="ECO:0000313" key="7">
    <source>
        <dbReference type="Proteomes" id="UP000184212"/>
    </source>
</evidence>
<evidence type="ECO:0000256" key="2">
    <source>
        <dbReference type="ARBA" id="ARBA00023136"/>
    </source>
</evidence>
<dbReference type="PRINTS" id="PR01023">
    <property type="entry name" value="NAFLGMOTY"/>
</dbReference>
<evidence type="ECO:0000259" key="5">
    <source>
        <dbReference type="PROSITE" id="PS51123"/>
    </source>
</evidence>
<dbReference type="EMBL" id="FQWQ01000006">
    <property type="protein sequence ID" value="SHH97178.1"/>
    <property type="molecule type" value="Genomic_DNA"/>
</dbReference>
<dbReference type="PANTHER" id="PTHR30329:SF21">
    <property type="entry name" value="LIPOPROTEIN YIAD-RELATED"/>
    <property type="match status" value="1"/>
</dbReference>
<dbReference type="GO" id="GO:0009279">
    <property type="term" value="C:cell outer membrane"/>
    <property type="evidence" value="ECO:0007669"/>
    <property type="project" value="UniProtKB-SubCell"/>
</dbReference>
<keyword evidence="2 4" id="KW-0472">Membrane</keyword>
<evidence type="ECO:0000256" key="1">
    <source>
        <dbReference type="ARBA" id="ARBA00004442"/>
    </source>
</evidence>
<organism evidence="6 7">
    <name type="scientific">Chryseolinea serpens</name>
    <dbReference type="NCBI Taxonomy" id="947013"/>
    <lineage>
        <taxon>Bacteria</taxon>
        <taxon>Pseudomonadati</taxon>
        <taxon>Bacteroidota</taxon>
        <taxon>Cytophagia</taxon>
        <taxon>Cytophagales</taxon>
        <taxon>Fulvivirgaceae</taxon>
        <taxon>Chryseolinea</taxon>
    </lineage>
</organism>
<sequence>MAVKIKTSGKVVMILVVLATIFAAKVGWWDKRPREAKQSQEIGRVALPDAPEASLAGQAMMLPLPAPKESVNGGTKIVWKIMAWNSQFPLMYANGGAVTTQGSLLDKAKLQVDISRQDDCFKSLADIVKFAQDYKDHPNSTPGVFASFMGDGMPAFFASLSKELEPLGPEYQPIAFYAMGKSYGEDQLMGPADWKKNPSSALGKTVACVLRDGDMNILLKWAGDNNLRVNPDETTFDKNAINLIAAADFLDAGNKYISGYKEKRKIVENGKKLSEEVTVGVDAVATWTPCDVNIAQKKGGLVTIANTKQYASQMPNITITIKKFAYDHRTDIENLIMALSQAGDQVRSFKEAKAFAANVSAKVYNEQSGDYWLKYYNGVTENDMQGVPVTLGGSMAFNLQDAANMFGLGKDGIDRYKIVYTTFGDILSKMYPEYMATYPQYSVVVDKSFLVSVIANHGELMEGKALQVAYSNEITSEVSSKSYQIQFETGSASIKPESYRLLDEILQSSVVAEGLKVGVYGHTDNVGGAQSNQALSEARANSVKSYLLSKGLSSQRIEAKGFGPSNPIADNATAAGRAQNRRVQIVLGE</sequence>
<accession>A0A1M5XC84</accession>
<dbReference type="InterPro" id="IPR036737">
    <property type="entry name" value="OmpA-like_sf"/>
</dbReference>
<dbReference type="STRING" id="947013.SAMN04488109_6360"/>
<dbReference type="AlphaFoldDB" id="A0A1M5XC84"/>
<evidence type="ECO:0000256" key="4">
    <source>
        <dbReference type="PROSITE-ProRule" id="PRU00473"/>
    </source>
</evidence>
<evidence type="ECO:0000256" key="3">
    <source>
        <dbReference type="ARBA" id="ARBA00023237"/>
    </source>
</evidence>